<dbReference type="Gene3D" id="1.20.1070.10">
    <property type="entry name" value="Rhodopsin 7-helix transmembrane proteins"/>
    <property type="match status" value="2"/>
</dbReference>
<evidence type="ECO:0000256" key="6">
    <source>
        <dbReference type="ARBA" id="ARBA00023136"/>
    </source>
</evidence>
<gene>
    <name evidence="13" type="ORF">J4Q44_G00117700</name>
</gene>
<evidence type="ECO:0000256" key="4">
    <source>
        <dbReference type="ARBA" id="ARBA00022989"/>
    </source>
</evidence>
<evidence type="ECO:0000256" key="5">
    <source>
        <dbReference type="ARBA" id="ARBA00023040"/>
    </source>
</evidence>
<evidence type="ECO:0000256" key="8">
    <source>
        <dbReference type="ARBA" id="ARBA00023224"/>
    </source>
</evidence>
<dbReference type="PANTHER" id="PTHR24248:SF143">
    <property type="entry name" value="D(4) DOPAMINE RECEPTOR"/>
    <property type="match status" value="1"/>
</dbReference>
<dbReference type="GO" id="GO:0014059">
    <property type="term" value="P:regulation of dopamine secretion"/>
    <property type="evidence" value="ECO:0007669"/>
    <property type="project" value="TreeGrafter"/>
</dbReference>
<keyword evidence="8 9" id="KW-0807">Transducer</keyword>
<dbReference type="GO" id="GO:0060158">
    <property type="term" value="P:phospholipase C-activating dopamine receptor signaling pathway"/>
    <property type="evidence" value="ECO:0007669"/>
    <property type="project" value="TreeGrafter"/>
</dbReference>
<feature type="transmembrane region" description="Helical" evidence="11">
    <location>
        <begin position="51"/>
        <end position="70"/>
    </location>
</feature>
<reference evidence="13 14" key="1">
    <citation type="submission" date="2021-04" db="EMBL/GenBank/DDBJ databases">
        <authorList>
            <person name="De Guttry C."/>
            <person name="Zahm M."/>
            <person name="Klopp C."/>
            <person name="Cabau C."/>
            <person name="Louis A."/>
            <person name="Berthelot C."/>
            <person name="Parey E."/>
            <person name="Roest Crollius H."/>
            <person name="Montfort J."/>
            <person name="Robinson-Rechavi M."/>
            <person name="Bucao C."/>
            <person name="Bouchez O."/>
            <person name="Gislard M."/>
            <person name="Lluch J."/>
            <person name="Milhes M."/>
            <person name="Lampietro C."/>
            <person name="Lopez Roques C."/>
            <person name="Donnadieu C."/>
            <person name="Braasch I."/>
            <person name="Desvignes T."/>
            <person name="Postlethwait J."/>
            <person name="Bobe J."/>
            <person name="Wedekind C."/>
            <person name="Guiguen Y."/>
        </authorList>
    </citation>
    <scope>NUCLEOTIDE SEQUENCE [LARGE SCALE GENOMIC DNA]</scope>
    <source>
        <strain evidence="13">Cs_M1</strain>
        <tissue evidence="13">Blood</tissue>
    </source>
</reference>
<evidence type="ECO:0000256" key="3">
    <source>
        <dbReference type="ARBA" id="ARBA00022692"/>
    </source>
</evidence>
<keyword evidence="2" id="KW-1003">Cell membrane</keyword>
<comment type="subcellular location">
    <subcellularLocation>
        <location evidence="1">Cell membrane</location>
        <topology evidence="1">Multi-pass membrane protein</topology>
    </subcellularLocation>
</comment>
<sequence length="328" mass="37311">MNMHVCDGLMTMDVMLCTASIFNLCSISIDRFIAVSIPLNYNVKHVDQRQIFLLSATWILALAVASPVMFGIQNVPQRDPTECKLEDDNFVVYSSVCSFFIPCPIMLLLYCGMFRGLRRWEEARKAKLRSSIQACRKFQDATASMPPLDSLPPPLPPIIKREELTDMKPELKEINLEELDPYPPESPDGPYNKSSPDTPDRPYNNSLTSPEYKDGPVPTVVAYSNIRYNLHPQTGPHKKKRAKINGRERKAMKVLPVVVGAFLFCWTPFFVVHTMQALCATCYIPPGLMSIVTWLGYVNSALNPIIYTVFNTEFRNYFKKFLHSCCTY</sequence>
<dbReference type="AlphaFoldDB" id="A0AAN8LY49"/>
<evidence type="ECO:0000256" key="11">
    <source>
        <dbReference type="SAM" id="Phobius"/>
    </source>
</evidence>
<keyword evidence="7 9" id="KW-0675">Receptor</keyword>
<comment type="caution">
    <text evidence="13">The sequence shown here is derived from an EMBL/GenBank/DDBJ whole genome shotgun (WGS) entry which is preliminary data.</text>
</comment>
<feature type="transmembrane region" description="Helical" evidence="11">
    <location>
        <begin position="90"/>
        <end position="110"/>
    </location>
</feature>
<keyword evidence="14" id="KW-1185">Reference proteome</keyword>
<dbReference type="GO" id="GO:0051967">
    <property type="term" value="P:negative regulation of synaptic transmission, glutamatergic"/>
    <property type="evidence" value="ECO:0007669"/>
    <property type="project" value="TreeGrafter"/>
</dbReference>
<evidence type="ECO:0000313" key="13">
    <source>
        <dbReference type="EMBL" id="KAK6318479.1"/>
    </source>
</evidence>
<dbReference type="PROSITE" id="PS00237">
    <property type="entry name" value="G_PROTEIN_RECEP_F1_1"/>
    <property type="match status" value="1"/>
</dbReference>
<organism evidence="13 14">
    <name type="scientific">Coregonus suidteri</name>
    <dbReference type="NCBI Taxonomy" id="861788"/>
    <lineage>
        <taxon>Eukaryota</taxon>
        <taxon>Metazoa</taxon>
        <taxon>Chordata</taxon>
        <taxon>Craniata</taxon>
        <taxon>Vertebrata</taxon>
        <taxon>Euteleostomi</taxon>
        <taxon>Actinopterygii</taxon>
        <taxon>Neopterygii</taxon>
        <taxon>Teleostei</taxon>
        <taxon>Protacanthopterygii</taxon>
        <taxon>Salmoniformes</taxon>
        <taxon>Salmonidae</taxon>
        <taxon>Coregoninae</taxon>
        <taxon>Coregonus</taxon>
    </lineage>
</organism>
<keyword evidence="3 9" id="KW-0812">Transmembrane</keyword>
<keyword evidence="4 11" id="KW-1133">Transmembrane helix</keyword>
<feature type="domain" description="G-protein coupled receptors family 1 profile" evidence="12">
    <location>
        <begin position="1"/>
        <end position="307"/>
    </location>
</feature>
<dbReference type="EMBL" id="JAGTTL010000009">
    <property type="protein sequence ID" value="KAK6318479.1"/>
    <property type="molecule type" value="Genomic_DNA"/>
</dbReference>
<feature type="compositionally biased region" description="Polar residues" evidence="10">
    <location>
        <begin position="192"/>
        <end position="209"/>
    </location>
</feature>
<dbReference type="PROSITE" id="PS50262">
    <property type="entry name" value="G_PROTEIN_RECEP_F1_2"/>
    <property type="match status" value="1"/>
</dbReference>
<dbReference type="PANTHER" id="PTHR24248">
    <property type="entry name" value="ADRENERGIC RECEPTOR-RELATED G-PROTEIN COUPLED RECEPTOR"/>
    <property type="match status" value="1"/>
</dbReference>
<dbReference type="GO" id="GO:0004930">
    <property type="term" value="F:G protein-coupled receptor activity"/>
    <property type="evidence" value="ECO:0007669"/>
    <property type="project" value="UniProtKB-KW"/>
</dbReference>
<dbReference type="GO" id="GO:0001591">
    <property type="term" value="F:dopamine neurotransmitter receptor activity, coupled via Gi/Go"/>
    <property type="evidence" value="ECO:0007669"/>
    <property type="project" value="TreeGrafter"/>
</dbReference>
<evidence type="ECO:0000313" key="14">
    <source>
        <dbReference type="Proteomes" id="UP001356427"/>
    </source>
</evidence>
<feature type="region of interest" description="Disordered" evidence="10">
    <location>
        <begin position="177"/>
        <end position="214"/>
    </location>
</feature>
<dbReference type="GO" id="GO:0045202">
    <property type="term" value="C:synapse"/>
    <property type="evidence" value="ECO:0007669"/>
    <property type="project" value="GOC"/>
</dbReference>
<keyword evidence="5 9" id="KW-0297">G-protein coupled receptor</keyword>
<evidence type="ECO:0000256" key="7">
    <source>
        <dbReference type="ARBA" id="ARBA00023170"/>
    </source>
</evidence>
<dbReference type="Pfam" id="PF00001">
    <property type="entry name" value="7tm_1"/>
    <property type="match status" value="2"/>
</dbReference>
<dbReference type="PRINTS" id="PR00237">
    <property type="entry name" value="GPCRRHODOPSN"/>
</dbReference>
<evidence type="ECO:0000256" key="1">
    <source>
        <dbReference type="ARBA" id="ARBA00004651"/>
    </source>
</evidence>
<dbReference type="GO" id="GO:0043266">
    <property type="term" value="P:regulation of potassium ion transport"/>
    <property type="evidence" value="ECO:0007669"/>
    <property type="project" value="TreeGrafter"/>
</dbReference>
<keyword evidence="6 11" id="KW-0472">Membrane</keyword>
<protein>
    <recommendedName>
        <fullName evidence="12">G-protein coupled receptors family 1 profile domain-containing protein</fullName>
    </recommendedName>
</protein>
<evidence type="ECO:0000259" key="12">
    <source>
        <dbReference type="PROSITE" id="PS50262"/>
    </source>
</evidence>
<evidence type="ECO:0000256" key="10">
    <source>
        <dbReference type="SAM" id="MobiDB-lite"/>
    </source>
</evidence>
<dbReference type="GO" id="GO:0007195">
    <property type="term" value="P:adenylate cyclase-inhibiting dopamine receptor signaling pathway"/>
    <property type="evidence" value="ECO:0007669"/>
    <property type="project" value="TreeGrafter"/>
</dbReference>
<feature type="transmembrane region" description="Helical" evidence="11">
    <location>
        <begin position="251"/>
        <end position="271"/>
    </location>
</feature>
<dbReference type="Proteomes" id="UP001356427">
    <property type="component" value="Unassembled WGS sequence"/>
</dbReference>
<dbReference type="InterPro" id="IPR017452">
    <property type="entry name" value="GPCR_Rhodpsn_7TM"/>
</dbReference>
<dbReference type="InterPro" id="IPR000276">
    <property type="entry name" value="GPCR_Rhodpsn"/>
</dbReference>
<comment type="similarity">
    <text evidence="9">Belongs to the G-protein coupled receptor 1 family.</text>
</comment>
<accession>A0AAN8LY49</accession>
<evidence type="ECO:0000256" key="9">
    <source>
        <dbReference type="RuleBase" id="RU000688"/>
    </source>
</evidence>
<dbReference type="GO" id="GO:0005886">
    <property type="term" value="C:plasma membrane"/>
    <property type="evidence" value="ECO:0007669"/>
    <property type="project" value="UniProtKB-SubCell"/>
</dbReference>
<evidence type="ECO:0000256" key="2">
    <source>
        <dbReference type="ARBA" id="ARBA00022475"/>
    </source>
</evidence>
<feature type="transmembrane region" description="Helical" evidence="11">
    <location>
        <begin position="291"/>
        <end position="310"/>
    </location>
</feature>
<proteinExistence type="inferred from homology"/>
<dbReference type="GO" id="GO:0051481">
    <property type="term" value="P:negative regulation of cytosolic calcium ion concentration"/>
    <property type="evidence" value="ECO:0007669"/>
    <property type="project" value="TreeGrafter"/>
</dbReference>
<name>A0AAN8LY49_9TELE</name>
<dbReference type="SUPFAM" id="SSF81321">
    <property type="entry name" value="Family A G protein-coupled receptor-like"/>
    <property type="match status" value="1"/>
</dbReference>
<dbReference type="GO" id="GO:0071875">
    <property type="term" value="P:adrenergic receptor signaling pathway"/>
    <property type="evidence" value="ECO:0007669"/>
    <property type="project" value="UniProtKB-ARBA"/>
</dbReference>